<reference evidence="5" key="1">
    <citation type="submission" date="2022-11" db="EMBL/GenBank/DDBJ databases">
        <authorList>
            <person name="Petersen C."/>
        </authorList>
    </citation>
    <scope>NUCLEOTIDE SEQUENCE</scope>
    <source>
        <strain evidence="5">IBT 21917</strain>
    </source>
</reference>
<feature type="repeat" description="ANK" evidence="3">
    <location>
        <begin position="48"/>
        <end position="80"/>
    </location>
</feature>
<dbReference type="SMART" id="SM00248">
    <property type="entry name" value="ANK"/>
    <property type="match status" value="5"/>
</dbReference>
<dbReference type="InterPro" id="IPR002110">
    <property type="entry name" value="Ankyrin_rpt"/>
</dbReference>
<feature type="repeat" description="ANK" evidence="3">
    <location>
        <begin position="15"/>
        <end position="42"/>
    </location>
</feature>
<evidence type="ECO:0000256" key="4">
    <source>
        <dbReference type="SAM" id="MobiDB-lite"/>
    </source>
</evidence>
<dbReference type="PANTHER" id="PTHR24123">
    <property type="entry name" value="ANKYRIN REPEAT-CONTAINING"/>
    <property type="match status" value="1"/>
</dbReference>
<evidence type="ECO:0000256" key="1">
    <source>
        <dbReference type="ARBA" id="ARBA00022737"/>
    </source>
</evidence>
<dbReference type="Pfam" id="PF00023">
    <property type="entry name" value="Ank"/>
    <property type="match status" value="1"/>
</dbReference>
<comment type="caution">
    <text evidence="5">The sequence shown here is derived from an EMBL/GenBank/DDBJ whole genome shotgun (WGS) entry which is preliminary data.</text>
</comment>
<dbReference type="Pfam" id="PF13637">
    <property type="entry name" value="Ank_4"/>
    <property type="match status" value="1"/>
</dbReference>
<dbReference type="InterPro" id="IPR036770">
    <property type="entry name" value="Ankyrin_rpt-contain_sf"/>
</dbReference>
<dbReference type="PROSITE" id="PS50297">
    <property type="entry name" value="ANK_REP_REGION"/>
    <property type="match status" value="3"/>
</dbReference>
<dbReference type="Proteomes" id="UP001146351">
    <property type="component" value="Unassembled WGS sequence"/>
</dbReference>
<dbReference type="PRINTS" id="PR01415">
    <property type="entry name" value="ANKYRIN"/>
</dbReference>
<feature type="region of interest" description="Disordered" evidence="4">
    <location>
        <begin position="215"/>
        <end position="240"/>
    </location>
</feature>
<protein>
    <submittedName>
        <fullName evidence="5">Uncharacterized protein</fullName>
    </submittedName>
</protein>
<name>A0A9W9HSS4_9EURO</name>
<dbReference type="SUPFAM" id="SSF48403">
    <property type="entry name" value="Ankyrin repeat"/>
    <property type="match status" value="1"/>
</dbReference>
<dbReference type="OrthoDB" id="366390at2759"/>
<evidence type="ECO:0000313" key="6">
    <source>
        <dbReference type="Proteomes" id="UP001146351"/>
    </source>
</evidence>
<sequence length="240" mass="26310">MIAAGANVSKLRDYYRRTPLHDAALFGKRAVAEVLIDNGAELVVFEWSETSPIHEAVRRGHAEIAALLLSKGVDPNLRPPGLNIYSLLHVAAEHGRNAIAELLIQHGADVHLKLTITDATALHWALRPAPSVSHKQERQNFLRHQATALTLIEMGADLSAKNAFHETCLTLAASGGYVKVVQRMLEKGVDCSIETNAITKKDIACLQEMMSLLRSKPVEQRNESENKDRSGSRPDNSSSL</sequence>
<proteinExistence type="predicted"/>
<feature type="repeat" description="ANK" evidence="3">
    <location>
        <begin position="83"/>
        <end position="115"/>
    </location>
</feature>
<dbReference type="Gene3D" id="1.25.40.20">
    <property type="entry name" value="Ankyrin repeat-containing domain"/>
    <property type="match status" value="1"/>
</dbReference>
<gene>
    <name evidence="5" type="ORF">N7492_009599</name>
</gene>
<organism evidence="5 6">
    <name type="scientific">Penicillium capsulatum</name>
    <dbReference type="NCBI Taxonomy" id="69766"/>
    <lineage>
        <taxon>Eukaryota</taxon>
        <taxon>Fungi</taxon>
        <taxon>Dikarya</taxon>
        <taxon>Ascomycota</taxon>
        <taxon>Pezizomycotina</taxon>
        <taxon>Eurotiomycetes</taxon>
        <taxon>Eurotiomycetidae</taxon>
        <taxon>Eurotiales</taxon>
        <taxon>Aspergillaceae</taxon>
        <taxon>Penicillium</taxon>
    </lineage>
</organism>
<reference evidence="5" key="2">
    <citation type="journal article" date="2023" name="IMA Fungus">
        <title>Comparative genomic study of the Penicillium genus elucidates a diverse pangenome and 15 lateral gene transfer events.</title>
        <authorList>
            <person name="Petersen C."/>
            <person name="Sorensen T."/>
            <person name="Nielsen M.R."/>
            <person name="Sondergaard T.E."/>
            <person name="Sorensen J.L."/>
            <person name="Fitzpatrick D.A."/>
            <person name="Frisvad J.C."/>
            <person name="Nielsen K.L."/>
        </authorList>
    </citation>
    <scope>NUCLEOTIDE SEQUENCE</scope>
    <source>
        <strain evidence="5">IBT 21917</strain>
    </source>
</reference>
<dbReference type="EMBL" id="JAPQKO010000006">
    <property type="protein sequence ID" value="KAJ5156796.1"/>
    <property type="molecule type" value="Genomic_DNA"/>
</dbReference>
<dbReference type="Pfam" id="PF12796">
    <property type="entry name" value="Ank_2"/>
    <property type="match status" value="1"/>
</dbReference>
<evidence type="ECO:0000313" key="5">
    <source>
        <dbReference type="EMBL" id="KAJ5156796.1"/>
    </source>
</evidence>
<dbReference type="PANTHER" id="PTHR24123:SF33">
    <property type="entry name" value="PROTEIN HOS4"/>
    <property type="match status" value="1"/>
</dbReference>
<dbReference type="AlphaFoldDB" id="A0A9W9HSS4"/>
<keyword evidence="1" id="KW-0677">Repeat</keyword>
<keyword evidence="6" id="KW-1185">Reference proteome</keyword>
<evidence type="ECO:0000256" key="2">
    <source>
        <dbReference type="ARBA" id="ARBA00023043"/>
    </source>
</evidence>
<accession>A0A9W9HSS4</accession>
<keyword evidence="2 3" id="KW-0040">ANK repeat</keyword>
<dbReference type="InterPro" id="IPR051165">
    <property type="entry name" value="Multifunctional_ANK_Repeat"/>
</dbReference>
<feature type="compositionally biased region" description="Basic and acidic residues" evidence="4">
    <location>
        <begin position="216"/>
        <end position="232"/>
    </location>
</feature>
<evidence type="ECO:0000256" key="3">
    <source>
        <dbReference type="PROSITE-ProRule" id="PRU00023"/>
    </source>
</evidence>
<dbReference type="PROSITE" id="PS50088">
    <property type="entry name" value="ANK_REPEAT"/>
    <property type="match status" value="3"/>
</dbReference>